<evidence type="ECO:0000313" key="4">
    <source>
        <dbReference type="EMBL" id="MBB5018295.1"/>
    </source>
</evidence>
<sequence>MRLSTCCRLLPILVLAACDAPADVPWQGYIEGEYVYVAAPVAGYLQQLGAPRGSRVGMGQPVFQLEADLEKAAVTEAQAREQAAAGRLDNLKSPRREQEIAGLQAQLQAASVALKLSETRLKQQQQLADGGFISSTALDEARTARDRDLAQVTNMRAQLAAYRLAIGRSDEVRAAEAETAAANAVTTQRQWQMGRKTALAPATGEITETYFQVGEWVPAGQPVVSLLPDDRRKIRFYVPEPQLATVQPGMSIRVRCDGCKEPIQAVVRFIAAQPEFTPPVIYSRDSRAKLVFRVEAEPRPSGQAKLLRPGLPVEIERARG</sequence>
<evidence type="ECO:0000256" key="1">
    <source>
        <dbReference type="ARBA" id="ARBA00004196"/>
    </source>
</evidence>
<organism evidence="4 5">
    <name type="scientific">Chitinivorax tropicus</name>
    <dbReference type="NCBI Taxonomy" id="714531"/>
    <lineage>
        <taxon>Bacteria</taxon>
        <taxon>Pseudomonadati</taxon>
        <taxon>Pseudomonadota</taxon>
        <taxon>Betaproteobacteria</taxon>
        <taxon>Chitinivorax</taxon>
    </lineage>
</organism>
<evidence type="ECO:0000313" key="5">
    <source>
        <dbReference type="Proteomes" id="UP000575898"/>
    </source>
</evidence>
<accession>A0A840MLC2</accession>
<evidence type="ECO:0000256" key="2">
    <source>
        <dbReference type="ARBA" id="ARBA00023054"/>
    </source>
</evidence>
<keyword evidence="5" id="KW-1185">Reference proteome</keyword>
<dbReference type="PANTHER" id="PTHR32347:SF23">
    <property type="entry name" value="BLL5650 PROTEIN"/>
    <property type="match status" value="1"/>
</dbReference>
<dbReference type="Gene3D" id="2.40.30.170">
    <property type="match status" value="1"/>
</dbReference>
<reference evidence="4 5" key="1">
    <citation type="submission" date="2020-08" db="EMBL/GenBank/DDBJ databases">
        <title>Genomic Encyclopedia of Type Strains, Phase IV (KMG-IV): sequencing the most valuable type-strain genomes for metagenomic binning, comparative biology and taxonomic classification.</title>
        <authorList>
            <person name="Goeker M."/>
        </authorList>
    </citation>
    <scope>NUCLEOTIDE SEQUENCE [LARGE SCALE GENOMIC DNA]</scope>
    <source>
        <strain evidence="4 5">DSM 27165</strain>
    </source>
</reference>
<comment type="subcellular location">
    <subcellularLocation>
        <location evidence="1">Cell envelope</location>
    </subcellularLocation>
</comment>
<keyword evidence="2" id="KW-0175">Coiled coil</keyword>
<keyword evidence="3" id="KW-0732">Signal</keyword>
<proteinExistence type="predicted"/>
<dbReference type="PANTHER" id="PTHR32347">
    <property type="entry name" value="EFFLUX SYSTEM COMPONENT YKNX-RELATED"/>
    <property type="match status" value="1"/>
</dbReference>
<feature type="chain" id="PRO_5032727977" evidence="3">
    <location>
        <begin position="23"/>
        <end position="320"/>
    </location>
</feature>
<evidence type="ECO:0000256" key="3">
    <source>
        <dbReference type="SAM" id="SignalP"/>
    </source>
</evidence>
<dbReference type="Gene3D" id="2.40.50.100">
    <property type="match status" value="1"/>
</dbReference>
<dbReference type="RefSeq" id="WP_184037360.1">
    <property type="nucleotide sequence ID" value="NZ_JACHHY010000008.1"/>
</dbReference>
<dbReference type="Gene3D" id="1.10.287.470">
    <property type="entry name" value="Helix hairpin bin"/>
    <property type="match status" value="1"/>
</dbReference>
<gene>
    <name evidence="4" type="ORF">HNQ59_001583</name>
</gene>
<dbReference type="AlphaFoldDB" id="A0A840MLC2"/>
<dbReference type="GO" id="GO:0030313">
    <property type="term" value="C:cell envelope"/>
    <property type="evidence" value="ECO:0007669"/>
    <property type="project" value="UniProtKB-SubCell"/>
</dbReference>
<comment type="caution">
    <text evidence="4">The sequence shown here is derived from an EMBL/GenBank/DDBJ whole genome shotgun (WGS) entry which is preliminary data.</text>
</comment>
<dbReference type="EMBL" id="JACHHY010000008">
    <property type="protein sequence ID" value="MBB5018295.1"/>
    <property type="molecule type" value="Genomic_DNA"/>
</dbReference>
<protein>
    <submittedName>
        <fullName evidence="4">HlyD family secretion protein</fullName>
    </submittedName>
</protein>
<feature type="signal peptide" evidence="3">
    <location>
        <begin position="1"/>
        <end position="22"/>
    </location>
</feature>
<dbReference type="InterPro" id="IPR050465">
    <property type="entry name" value="UPF0194_transport"/>
</dbReference>
<name>A0A840MLC2_9PROT</name>
<dbReference type="SUPFAM" id="SSF111369">
    <property type="entry name" value="HlyD-like secretion proteins"/>
    <property type="match status" value="2"/>
</dbReference>
<dbReference type="Proteomes" id="UP000575898">
    <property type="component" value="Unassembled WGS sequence"/>
</dbReference>